<name>A0A5S4FFF9_9ACTN</name>
<dbReference type="EMBL" id="VCKY01000084">
    <property type="protein sequence ID" value="TMR16759.1"/>
    <property type="molecule type" value="Genomic_DNA"/>
</dbReference>
<feature type="transmembrane region" description="Helical" evidence="2">
    <location>
        <begin position="232"/>
        <end position="252"/>
    </location>
</feature>
<evidence type="ECO:0000313" key="3">
    <source>
        <dbReference type="EMBL" id="TMR16759.1"/>
    </source>
</evidence>
<keyword evidence="2" id="KW-0812">Transmembrane</keyword>
<dbReference type="RefSeq" id="WP_138668449.1">
    <property type="nucleotide sequence ID" value="NZ_VCKY01000084.1"/>
</dbReference>
<accession>A0A5S4FFF9</accession>
<protein>
    <submittedName>
        <fullName evidence="3">Uncharacterized protein</fullName>
    </submittedName>
</protein>
<gene>
    <name evidence="3" type="ORF">ETD86_24215</name>
</gene>
<evidence type="ECO:0000256" key="2">
    <source>
        <dbReference type="SAM" id="Phobius"/>
    </source>
</evidence>
<dbReference type="AlphaFoldDB" id="A0A5S4FFF9"/>
<keyword evidence="4" id="KW-1185">Reference proteome</keyword>
<reference evidence="3 4" key="1">
    <citation type="submission" date="2019-05" db="EMBL/GenBank/DDBJ databases">
        <title>Draft genome sequence of Nonomuraea turkmeniaca DSM 43926.</title>
        <authorList>
            <person name="Saricaoglu S."/>
            <person name="Isik K."/>
        </authorList>
    </citation>
    <scope>NUCLEOTIDE SEQUENCE [LARGE SCALE GENOMIC DNA]</scope>
    <source>
        <strain evidence="3 4">DSM 43926</strain>
    </source>
</reference>
<evidence type="ECO:0000313" key="4">
    <source>
        <dbReference type="Proteomes" id="UP000309128"/>
    </source>
</evidence>
<evidence type="ECO:0000256" key="1">
    <source>
        <dbReference type="SAM" id="MobiDB-lite"/>
    </source>
</evidence>
<feature type="compositionally biased region" description="Basic and acidic residues" evidence="1">
    <location>
        <begin position="1"/>
        <end position="11"/>
    </location>
</feature>
<keyword evidence="2" id="KW-0472">Membrane</keyword>
<feature type="region of interest" description="Disordered" evidence="1">
    <location>
        <begin position="1"/>
        <end position="42"/>
    </location>
</feature>
<comment type="caution">
    <text evidence="3">The sequence shown here is derived from an EMBL/GenBank/DDBJ whole genome shotgun (WGS) entry which is preliminary data.</text>
</comment>
<organism evidence="3 4">
    <name type="scientific">Nonomuraea turkmeniaca</name>
    <dbReference type="NCBI Taxonomy" id="103838"/>
    <lineage>
        <taxon>Bacteria</taxon>
        <taxon>Bacillati</taxon>
        <taxon>Actinomycetota</taxon>
        <taxon>Actinomycetes</taxon>
        <taxon>Streptosporangiales</taxon>
        <taxon>Streptosporangiaceae</taxon>
        <taxon>Nonomuraea</taxon>
    </lineage>
</organism>
<dbReference type="OrthoDB" id="3495750at2"/>
<dbReference type="Proteomes" id="UP000309128">
    <property type="component" value="Unassembled WGS sequence"/>
</dbReference>
<sequence>MTDLANEKADAGPDQSEMHVNNHAPVTNQQNIENFYSGNRSPKEHLRAARRSLSERQWSQACQHYADYLKHEPASPNKKKAEVRAEYAFAKLQGRRPRAHPDRAQNEIHALLARACELDPESMAATALMAIFNEDLDHAFLRDGGSSDDAQRAGADLDLKWARRIVTAISVRESPTWQALDERVTPGGTVPIRVPELSEEEQTEREHRMRTLFTPAPAAPVREPSLNPVYGLLPLAGGGAIIYVAIALLATYEDSLRSAFSPAPYIGALGVATISLGAFLTFRALFANWHHHRLFRRAMADYAERRRDYEASLPTEQQITRWLKHDVDVIVQRALTRLGIVMEELHNTGRITDPLVIVGPADPPKTKLVRHFKVGEGYIASRYTVFVVCMADQKLGAYRTTLDSITGKREPEEQTSEYRYRDIVSVNVRTVRLDLPSDARRTEDAEPTYAFVDAQEKDTVAERFTLIVPGDRFTVTTKVSTDDEKTSRIDFSRADRALAAIRRRIAASTGPV</sequence>
<feature type="transmembrane region" description="Helical" evidence="2">
    <location>
        <begin position="264"/>
        <end position="286"/>
    </location>
</feature>
<feature type="compositionally biased region" description="Polar residues" evidence="1">
    <location>
        <begin position="24"/>
        <end position="40"/>
    </location>
</feature>
<keyword evidence="2" id="KW-1133">Transmembrane helix</keyword>
<proteinExistence type="predicted"/>